<organism evidence="2">
    <name type="scientific">marine metagenome</name>
    <dbReference type="NCBI Taxonomy" id="408172"/>
    <lineage>
        <taxon>unclassified sequences</taxon>
        <taxon>metagenomes</taxon>
        <taxon>ecological metagenomes</taxon>
    </lineage>
</organism>
<dbReference type="EMBL" id="UINC01164303">
    <property type="protein sequence ID" value="SVD65083.1"/>
    <property type="molecule type" value="Genomic_DNA"/>
</dbReference>
<evidence type="ECO:0000313" key="2">
    <source>
        <dbReference type="EMBL" id="SVD65083.1"/>
    </source>
</evidence>
<reference evidence="2" key="1">
    <citation type="submission" date="2018-05" db="EMBL/GenBank/DDBJ databases">
        <authorList>
            <person name="Lanie J.A."/>
            <person name="Ng W.-L."/>
            <person name="Kazmierczak K.M."/>
            <person name="Andrzejewski T.M."/>
            <person name="Davidsen T.M."/>
            <person name="Wayne K.J."/>
            <person name="Tettelin H."/>
            <person name="Glass J.I."/>
            <person name="Rusch D."/>
            <person name="Podicherti R."/>
            <person name="Tsui H.-C.T."/>
            <person name="Winkler M.E."/>
        </authorList>
    </citation>
    <scope>NUCLEOTIDE SEQUENCE</scope>
</reference>
<proteinExistence type="predicted"/>
<dbReference type="Pfam" id="PF04909">
    <property type="entry name" value="Amidohydro_2"/>
    <property type="match status" value="1"/>
</dbReference>
<dbReference type="GO" id="GO:0016787">
    <property type="term" value="F:hydrolase activity"/>
    <property type="evidence" value="ECO:0007669"/>
    <property type="project" value="InterPro"/>
</dbReference>
<dbReference type="Gene3D" id="3.20.20.140">
    <property type="entry name" value="Metal-dependent hydrolases"/>
    <property type="match status" value="1"/>
</dbReference>
<sequence>MTSADVRWAFAVSMGTVDGWNVAVYPSECAQPGPKLFPVAYLDPATPPNFKDLCEQGFVGVKIHPRKGRIRFDDKRLLDWISAAQEAGLVVLLCTYPFGDLAGIPGGLEDLQNLLVATSDCKIILLHSGAVR</sequence>
<dbReference type="AlphaFoldDB" id="A0A382X286"/>
<gene>
    <name evidence="2" type="ORF">METZ01_LOCUS417937</name>
</gene>
<feature type="non-terminal residue" evidence="2">
    <location>
        <position position="132"/>
    </location>
</feature>
<evidence type="ECO:0000259" key="1">
    <source>
        <dbReference type="Pfam" id="PF04909"/>
    </source>
</evidence>
<name>A0A382X286_9ZZZZ</name>
<dbReference type="InterPro" id="IPR032466">
    <property type="entry name" value="Metal_Hydrolase"/>
</dbReference>
<accession>A0A382X286</accession>
<dbReference type="SUPFAM" id="SSF51556">
    <property type="entry name" value="Metallo-dependent hydrolases"/>
    <property type="match status" value="1"/>
</dbReference>
<feature type="domain" description="Amidohydrolase-related" evidence="1">
    <location>
        <begin position="29"/>
        <end position="131"/>
    </location>
</feature>
<protein>
    <recommendedName>
        <fullName evidence="1">Amidohydrolase-related domain-containing protein</fullName>
    </recommendedName>
</protein>
<dbReference type="InterPro" id="IPR006680">
    <property type="entry name" value="Amidohydro-rel"/>
</dbReference>